<name>A0A0E9QPD0_ANGAN</name>
<dbReference type="EMBL" id="GBXM01106195">
    <property type="protein sequence ID" value="JAH02382.1"/>
    <property type="molecule type" value="Transcribed_RNA"/>
</dbReference>
<reference evidence="1" key="1">
    <citation type="submission" date="2014-11" db="EMBL/GenBank/DDBJ databases">
        <authorList>
            <person name="Amaro Gonzalez C."/>
        </authorList>
    </citation>
    <scope>NUCLEOTIDE SEQUENCE</scope>
</reference>
<organism evidence="1">
    <name type="scientific">Anguilla anguilla</name>
    <name type="common">European freshwater eel</name>
    <name type="synonym">Muraena anguilla</name>
    <dbReference type="NCBI Taxonomy" id="7936"/>
    <lineage>
        <taxon>Eukaryota</taxon>
        <taxon>Metazoa</taxon>
        <taxon>Chordata</taxon>
        <taxon>Craniata</taxon>
        <taxon>Vertebrata</taxon>
        <taxon>Euteleostomi</taxon>
        <taxon>Actinopterygii</taxon>
        <taxon>Neopterygii</taxon>
        <taxon>Teleostei</taxon>
        <taxon>Anguilliformes</taxon>
        <taxon>Anguillidae</taxon>
        <taxon>Anguilla</taxon>
    </lineage>
</organism>
<reference evidence="1" key="2">
    <citation type="journal article" date="2015" name="Fish Shellfish Immunol.">
        <title>Early steps in the European eel (Anguilla anguilla)-Vibrio vulnificus interaction in the gills: Role of the RtxA13 toxin.</title>
        <authorList>
            <person name="Callol A."/>
            <person name="Pajuelo D."/>
            <person name="Ebbesson L."/>
            <person name="Teles M."/>
            <person name="MacKenzie S."/>
            <person name="Amaro C."/>
        </authorList>
    </citation>
    <scope>NUCLEOTIDE SEQUENCE</scope>
</reference>
<evidence type="ECO:0000313" key="1">
    <source>
        <dbReference type="EMBL" id="JAH18013.1"/>
    </source>
</evidence>
<accession>A0A0E9QPD0</accession>
<dbReference type="AlphaFoldDB" id="A0A0E9QPD0"/>
<sequence>MRGIMAWSNSIIALILQKGNPIYRTTALVHFLI</sequence>
<dbReference type="EMBL" id="GBXM01090564">
    <property type="protein sequence ID" value="JAH18013.1"/>
    <property type="molecule type" value="Transcribed_RNA"/>
</dbReference>
<protein>
    <submittedName>
        <fullName evidence="1">Uncharacterized protein</fullName>
    </submittedName>
</protein>
<proteinExistence type="predicted"/>